<accession>A0AAD6S5Q5</accession>
<name>A0AAD6S5Q5_9AGAR</name>
<dbReference type="Proteomes" id="UP001218188">
    <property type="component" value="Unassembled WGS sequence"/>
</dbReference>
<dbReference type="AlphaFoldDB" id="A0AAD6S5Q5"/>
<evidence type="ECO:0000313" key="2">
    <source>
        <dbReference type="EMBL" id="KAJ7020395.1"/>
    </source>
</evidence>
<evidence type="ECO:0000313" key="3">
    <source>
        <dbReference type="Proteomes" id="UP001218188"/>
    </source>
</evidence>
<feature type="non-terminal residue" evidence="2">
    <location>
        <position position="804"/>
    </location>
</feature>
<keyword evidence="3" id="KW-1185">Reference proteome</keyword>
<evidence type="ECO:0000256" key="1">
    <source>
        <dbReference type="SAM" id="MobiDB-lite"/>
    </source>
</evidence>
<dbReference type="EMBL" id="JARJCM010000265">
    <property type="protein sequence ID" value="KAJ7020395.1"/>
    <property type="molecule type" value="Genomic_DNA"/>
</dbReference>
<proteinExistence type="predicted"/>
<feature type="region of interest" description="Disordered" evidence="1">
    <location>
        <begin position="544"/>
        <end position="579"/>
    </location>
</feature>
<protein>
    <submittedName>
        <fullName evidence="2">Uncharacterized protein</fullName>
    </submittedName>
</protein>
<feature type="compositionally biased region" description="Basic residues" evidence="1">
    <location>
        <begin position="569"/>
        <end position="579"/>
    </location>
</feature>
<reference evidence="2" key="1">
    <citation type="submission" date="2023-03" db="EMBL/GenBank/DDBJ databases">
        <title>Massive genome expansion in bonnet fungi (Mycena s.s.) driven by repeated elements and novel gene families across ecological guilds.</title>
        <authorList>
            <consortium name="Lawrence Berkeley National Laboratory"/>
            <person name="Harder C.B."/>
            <person name="Miyauchi S."/>
            <person name="Viragh M."/>
            <person name="Kuo A."/>
            <person name="Thoen E."/>
            <person name="Andreopoulos B."/>
            <person name="Lu D."/>
            <person name="Skrede I."/>
            <person name="Drula E."/>
            <person name="Henrissat B."/>
            <person name="Morin E."/>
            <person name="Kohler A."/>
            <person name="Barry K."/>
            <person name="LaButti K."/>
            <person name="Morin E."/>
            <person name="Salamov A."/>
            <person name="Lipzen A."/>
            <person name="Mereny Z."/>
            <person name="Hegedus B."/>
            <person name="Baldrian P."/>
            <person name="Stursova M."/>
            <person name="Weitz H."/>
            <person name="Taylor A."/>
            <person name="Grigoriev I.V."/>
            <person name="Nagy L.G."/>
            <person name="Martin F."/>
            <person name="Kauserud H."/>
        </authorList>
    </citation>
    <scope>NUCLEOTIDE SEQUENCE</scope>
    <source>
        <strain evidence="2">CBHHK200</strain>
    </source>
</reference>
<feature type="region of interest" description="Disordered" evidence="1">
    <location>
        <begin position="671"/>
        <end position="701"/>
    </location>
</feature>
<feature type="compositionally biased region" description="Basic and acidic residues" evidence="1">
    <location>
        <begin position="682"/>
        <end position="701"/>
    </location>
</feature>
<organism evidence="2 3">
    <name type="scientific">Mycena alexandri</name>
    <dbReference type="NCBI Taxonomy" id="1745969"/>
    <lineage>
        <taxon>Eukaryota</taxon>
        <taxon>Fungi</taxon>
        <taxon>Dikarya</taxon>
        <taxon>Basidiomycota</taxon>
        <taxon>Agaricomycotina</taxon>
        <taxon>Agaricomycetes</taxon>
        <taxon>Agaricomycetidae</taxon>
        <taxon>Agaricales</taxon>
        <taxon>Marasmiineae</taxon>
        <taxon>Mycenaceae</taxon>
        <taxon>Mycena</taxon>
    </lineage>
</organism>
<sequence length="804" mass="89507">SRTTFLLVNYCSLIDGGSGSDNPTIYSATSELIEDIGIMTAKCGIQLHPEHKFRNTERFAAIAQHSQTIANRIGGMDRVTRLQVSWGLEVSASELEKQKQMDALTSPLTQFEKAYLEGQQLAYPWRYRFNEALDLRVVECMATVLELESPGDKEDIFNIAVALENLMNYKSAFFEKHLAARYPSRHIFHQWAQRLEVWQAGKARSEALTTRIAKYQRLAGTAENNYSDLPKKVMVVTDIDDNSLKRLPRVEPSPWWPDSVIALLELEQVQVDHRLALWKDSTSSSKYLAEAIFAAYPSATCANDPELFAIMAARGCAVFGFADEKTISAPAFDKLPIEHGVSLLRCSQQWVPQLTDLVQSNPHILALQISDGGDDELDRAVERNRRDWGANTSNLSDGISRFCFADGFEACGDIMLMPGKEATGFLLIKTDRAGTWRVNFWHSLLVSRASHLSVSLTLRSQVTGDTTLLGTMEILPTEEFKRDSLTVELPAGVHQINLRFFEKDDPLGFYLLRKVWATRMPPETEQDISAAGDETVLNEVHAEVKEPVQSGGIHTTRRSSYQSSNPMKPRSRHRADRARRTIRVATDQAAVKNERFGKNTDLSGISGTRLNFPHPNANFHLANSSQGSDGIDSTPLNFSDFEHQELGLDRGVPLLIELKFWERRRQRPGSIASLNGAQGKCNHGDKDSGNSESKWHTDVPRSRAAPHQRFLVYDPEIVGIGAIETPPRGYGKSDAGRRAPARTDAALTRTGAAVTRRNGPERLEGAVYLGGSEIYHPAMTAWFGIESTWSPGQDSTVLCEGVHV</sequence>
<comment type="caution">
    <text evidence="2">The sequence shown here is derived from an EMBL/GenBank/DDBJ whole genome shotgun (WGS) entry which is preliminary data.</text>
</comment>
<gene>
    <name evidence="2" type="ORF">C8F04DRAFT_1318369</name>
</gene>